<dbReference type="Proteomes" id="UP000536685">
    <property type="component" value="Unassembled WGS sequence"/>
</dbReference>
<dbReference type="RefSeq" id="WP_184232817.1">
    <property type="nucleotide sequence ID" value="NZ_JACHMJ010000001.1"/>
</dbReference>
<keyword evidence="3" id="KW-1185">Reference proteome</keyword>
<evidence type="ECO:0000313" key="3">
    <source>
        <dbReference type="Proteomes" id="UP000536685"/>
    </source>
</evidence>
<dbReference type="AlphaFoldDB" id="A0A841AJG6"/>
<reference evidence="2 3" key="1">
    <citation type="submission" date="2020-08" db="EMBL/GenBank/DDBJ databases">
        <title>Sequencing the genomes of 1000 actinobacteria strains.</title>
        <authorList>
            <person name="Klenk H.-P."/>
        </authorList>
    </citation>
    <scope>NUCLEOTIDE SEQUENCE [LARGE SCALE GENOMIC DNA]</scope>
    <source>
        <strain evidence="2 3">DSM 105784</strain>
    </source>
</reference>
<sequence length="273" mass="28173">MAGLSACGPSAAPPPDSVPLPDGVTVGIKQYRLDYAPRALEISITNDSDDPVTVTEAAFVSPLFGDDGTVWDRDVDIPVGSTRDLRVLLGTPVCDADGTVADPEVVFQFRTADGAGEATANPADVFGTVAKVTAEDCIVEHTAAVAEIGVSGPLRVEQRAGRPVALLDLVATPTGAEGVATVSSVGRTTLIAPEGSGDSWPLGWRLDAASGPLSTTLAIVPSNCNPHILAEDKRGTYLPLAVTLDDGTAGIVPVDVGAEVRAQIYAYFADYCW</sequence>
<name>A0A841AJG6_9MICO</name>
<protein>
    <submittedName>
        <fullName evidence="2">Uncharacterized protein</fullName>
    </submittedName>
</protein>
<evidence type="ECO:0000313" key="2">
    <source>
        <dbReference type="EMBL" id="MBB5841876.1"/>
    </source>
</evidence>
<proteinExistence type="predicted"/>
<accession>A0A841AJG6</accession>
<organism evidence="2 3">
    <name type="scientific">Conyzicola lurida</name>
    <dbReference type="NCBI Taxonomy" id="1172621"/>
    <lineage>
        <taxon>Bacteria</taxon>
        <taxon>Bacillati</taxon>
        <taxon>Actinomycetota</taxon>
        <taxon>Actinomycetes</taxon>
        <taxon>Micrococcales</taxon>
        <taxon>Microbacteriaceae</taxon>
        <taxon>Conyzicola</taxon>
    </lineage>
</organism>
<feature type="region of interest" description="Disordered" evidence="1">
    <location>
        <begin position="1"/>
        <end position="21"/>
    </location>
</feature>
<evidence type="ECO:0000256" key="1">
    <source>
        <dbReference type="SAM" id="MobiDB-lite"/>
    </source>
</evidence>
<comment type="caution">
    <text evidence="2">The sequence shown here is derived from an EMBL/GenBank/DDBJ whole genome shotgun (WGS) entry which is preliminary data.</text>
</comment>
<dbReference type="EMBL" id="JACHMJ010000001">
    <property type="protein sequence ID" value="MBB5841876.1"/>
    <property type="molecule type" value="Genomic_DNA"/>
</dbReference>
<gene>
    <name evidence="2" type="ORF">HD599_000199</name>
</gene>